<keyword evidence="1" id="KW-0472">Membrane</keyword>
<proteinExistence type="predicted"/>
<comment type="caution">
    <text evidence="2">The sequence shown here is derived from an EMBL/GenBank/DDBJ whole genome shotgun (WGS) entry which is preliminary data.</text>
</comment>
<organism evidence="2 3">
    <name type="scientific">Ruminococcus albus 8</name>
    <dbReference type="NCBI Taxonomy" id="246199"/>
    <lineage>
        <taxon>Bacteria</taxon>
        <taxon>Bacillati</taxon>
        <taxon>Bacillota</taxon>
        <taxon>Clostridia</taxon>
        <taxon>Eubacteriales</taxon>
        <taxon>Oscillospiraceae</taxon>
        <taxon>Ruminococcus</taxon>
    </lineage>
</organism>
<dbReference type="Proteomes" id="UP000004259">
    <property type="component" value="Unassembled WGS sequence"/>
</dbReference>
<feature type="transmembrane region" description="Helical" evidence="1">
    <location>
        <begin position="6"/>
        <end position="24"/>
    </location>
</feature>
<sequence length="95" mass="10971">MNFKGIILGVITFLIIGLFHPIVIKAEYYFSKKSRYVFAAAGGISLLISLLADSDFLSCIFAVLSTTCFWSIHELYEQEERVRKGWFPKNPNRRY</sequence>
<evidence type="ECO:0000313" key="2">
    <source>
        <dbReference type="EMBL" id="EGC03058.1"/>
    </source>
</evidence>
<gene>
    <name evidence="2" type="ORF">CUS_5879</name>
</gene>
<name>E9SCG6_RUMAL</name>
<keyword evidence="3" id="KW-1185">Reference proteome</keyword>
<dbReference type="RefSeq" id="WP_002849775.1">
    <property type="nucleotide sequence ID" value="NZ_ADKM02000080.1"/>
</dbReference>
<accession>E9SCG6</accession>
<dbReference type="InterPro" id="IPR027890">
    <property type="entry name" value="DUF4491"/>
</dbReference>
<dbReference type="eggNOG" id="ENOG50330D0">
    <property type="taxonomic scope" value="Bacteria"/>
</dbReference>
<dbReference type="EMBL" id="ADKM02000080">
    <property type="protein sequence ID" value="EGC03058.1"/>
    <property type="molecule type" value="Genomic_DNA"/>
</dbReference>
<feature type="transmembrane region" description="Helical" evidence="1">
    <location>
        <begin position="36"/>
        <end position="52"/>
    </location>
</feature>
<evidence type="ECO:0000256" key="1">
    <source>
        <dbReference type="SAM" id="Phobius"/>
    </source>
</evidence>
<evidence type="ECO:0000313" key="3">
    <source>
        <dbReference type="Proteomes" id="UP000004259"/>
    </source>
</evidence>
<keyword evidence="1" id="KW-0812">Transmembrane</keyword>
<dbReference type="AlphaFoldDB" id="E9SCG6"/>
<keyword evidence="1" id="KW-1133">Transmembrane helix</keyword>
<dbReference type="OrthoDB" id="9814848at2"/>
<dbReference type="Pfam" id="PF14898">
    <property type="entry name" value="DUF4491"/>
    <property type="match status" value="1"/>
</dbReference>
<reference evidence="2 3" key="1">
    <citation type="submission" date="2011-02" db="EMBL/GenBank/DDBJ databases">
        <authorList>
            <person name="Nelson K.E."/>
            <person name="Sutton G."/>
            <person name="Torralba M."/>
            <person name="Durkin S."/>
            <person name="Harkins D."/>
            <person name="Montgomery R."/>
            <person name="Ziemer C."/>
            <person name="Klaassens E."/>
            <person name="Ocuiv P."/>
            <person name="Morrison M."/>
        </authorList>
    </citation>
    <scope>NUCLEOTIDE SEQUENCE [LARGE SCALE GENOMIC DNA]</scope>
    <source>
        <strain evidence="2 3">8</strain>
    </source>
</reference>
<protein>
    <submittedName>
        <fullName evidence="2">Uncharacterized protein</fullName>
    </submittedName>
</protein>
<dbReference type="STRING" id="246199.CUS_5879"/>